<feature type="domain" description="Uncharacterised" evidence="2">
    <location>
        <begin position="86"/>
        <end position="403"/>
    </location>
</feature>
<dbReference type="EMBL" id="CP002573">
    <property type="protein sequence ID" value="AEK58666.1"/>
    <property type="molecule type" value="Genomic_DNA"/>
</dbReference>
<evidence type="ECO:0000256" key="1">
    <source>
        <dbReference type="SAM" id="MobiDB-lite"/>
    </source>
</evidence>
<dbReference type="Proteomes" id="UP000006135">
    <property type="component" value="Chromosome"/>
</dbReference>
<dbReference type="CDD" id="cd00077">
    <property type="entry name" value="HDc"/>
    <property type="match status" value="1"/>
</dbReference>
<dbReference type="OrthoDB" id="6190309at2"/>
<reference evidence="3 4" key="1">
    <citation type="journal article" date="2011" name="J. Genet. Genomics">
        <title>Unraveling the Acidithiobacillus caldus complete genome and its central metabolisms for carbon assimilation.</title>
        <authorList>
            <person name="You X.Y."/>
            <person name="Guo X."/>
            <person name="Zheng H.J."/>
            <person name="Zhang M.J."/>
            <person name="Liu L.J."/>
            <person name="Zhu Y.Q."/>
            <person name="Zhu B."/>
            <person name="Wang S.Y."/>
            <person name="Zhao G.P."/>
            <person name="Poetsch A."/>
            <person name="Jiang C.Y."/>
            <person name="Liu S.J."/>
        </authorList>
    </citation>
    <scope>NUCLEOTIDE SEQUENCE [LARGE SCALE GENOMIC DNA]</scope>
    <source>
        <strain evidence="3 4">SM-1</strain>
    </source>
</reference>
<sequence length="744" mass="82322">MQKLWSDRLVDKARRLQAQWFGHGPASRPTTSQADGQNTPAGTRQAPKPFPESPIPESWKQQVCTDVPVYPPFRQGLPLLPVSAILQSQSALIREIYGATGVRPDFWKAIYLPVIHAYAHFVHLLPASEGNHHRGAGGLFRHGLEASLYAVRLTDGQNSLEKSAHLLHPTERRRQEDALRLATFCAALLHDIGKPIVDMQVYDQDSGAIWNAALYPSIPEWGTEYGVRYYNIRWRDRRMNRHKNLGIAAAPHLLTKPVMAFLSDIDPYWVETVLRSISGDEMGVNKVRDFATYGDRESVRFDLKQQGGEGNDIGIPIERYLLDAMRSLIRAGTWTVNQSGALVWTTTIPEENIAREIPVGTPVLALLWPKCGSDVIAALHQQGTPGIPKDPMVVADMLLDRELAIPSRVESEGQQRIPFWYLASEQSASGLGDGDLAGQRVLVLRHPEYLLDVVPPLSLRNLYSMKTAAASLTPGLSAGDKKPAAAPGKTAATTASKPAPTPPAKTSSTSTPKVPATQREPDTKSTPTPQRAAPDPQPAQEAENAKDQPHAEPLSVGLRVLRNILMETLLRRRDAQILVPIAEDCAYLKFPEAFKDLGMKPIEILSILHQEHLLVTAPEQPDKLVQKQLLPGQKTEQNVVVLSPLALQKVPCLRLSTALFPETTRRTYHQYLIDHAKACPEGTFSVEKNGTQGYWFLPLEWVLRQLTSHFRDDDCPERFLRSCTIGPGSGKHGGLVVRLSTTPE</sequence>
<feature type="compositionally biased region" description="Polar residues" evidence="1">
    <location>
        <begin position="28"/>
        <end position="42"/>
    </location>
</feature>
<keyword evidence="4" id="KW-1185">Reference proteome</keyword>
<dbReference type="NCBIfam" id="NF041494">
    <property type="entry name" value="MobH"/>
    <property type="match status" value="1"/>
</dbReference>
<gene>
    <name evidence="3" type="ordered locus">Atc_2018</name>
</gene>
<dbReference type="Gene3D" id="1.10.3210.40">
    <property type="match status" value="1"/>
</dbReference>
<evidence type="ECO:0000313" key="4">
    <source>
        <dbReference type="Proteomes" id="UP000006135"/>
    </source>
</evidence>
<proteinExistence type="predicted"/>
<dbReference type="RefSeq" id="WP_014003176.1">
    <property type="nucleotide sequence ID" value="NC_015850.1"/>
</dbReference>
<evidence type="ECO:0000259" key="2">
    <source>
        <dbReference type="Pfam" id="PF07514"/>
    </source>
</evidence>
<protein>
    <recommendedName>
        <fullName evidence="2">Uncharacterized domain-containing protein</fullName>
    </recommendedName>
</protein>
<feature type="compositionally biased region" description="Low complexity" evidence="1">
    <location>
        <begin position="527"/>
        <end position="542"/>
    </location>
</feature>
<dbReference type="InterPro" id="IPR003607">
    <property type="entry name" value="HD/PDEase_dom"/>
</dbReference>
<feature type="compositionally biased region" description="Low complexity" evidence="1">
    <location>
        <begin position="484"/>
        <end position="517"/>
    </location>
</feature>
<organism evidence="3 4">
    <name type="scientific">Acidithiobacillus caldus (strain SM-1)</name>
    <dbReference type="NCBI Taxonomy" id="990288"/>
    <lineage>
        <taxon>Bacteria</taxon>
        <taxon>Pseudomonadati</taxon>
        <taxon>Pseudomonadota</taxon>
        <taxon>Acidithiobacillia</taxon>
        <taxon>Acidithiobacillales</taxon>
        <taxon>Acidithiobacillaceae</taxon>
        <taxon>Acidithiobacillus</taxon>
    </lineage>
</organism>
<dbReference type="STRING" id="990288.Atc_2018"/>
<feature type="region of interest" description="Disordered" evidence="1">
    <location>
        <begin position="473"/>
        <end position="551"/>
    </location>
</feature>
<feature type="region of interest" description="Disordered" evidence="1">
    <location>
        <begin position="20"/>
        <end position="57"/>
    </location>
</feature>
<dbReference type="InterPro" id="IPR011119">
    <property type="entry name" value="Unchr_helicase_relaxase_TraI"/>
</dbReference>
<name>F9ZQR6_ACICS</name>
<dbReference type="KEGG" id="acu:Atc_2018"/>
<dbReference type="HOGENOM" id="CLU_373263_0_0_6"/>
<dbReference type="AlphaFoldDB" id="F9ZQR6"/>
<dbReference type="GeneID" id="92931944"/>
<dbReference type="Pfam" id="PF07514">
    <property type="entry name" value="TraI_2"/>
    <property type="match status" value="1"/>
</dbReference>
<evidence type="ECO:0000313" key="3">
    <source>
        <dbReference type="EMBL" id="AEK58666.1"/>
    </source>
</evidence>
<accession>F9ZQR6</accession>